<dbReference type="EMBL" id="BLJN01000008">
    <property type="protein sequence ID" value="GFE84100.1"/>
    <property type="molecule type" value="Genomic_DNA"/>
</dbReference>
<keyword evidence="2" id="KW-1185">Reference proteome</keyword>
<reference evidence="2" key="1">
    <citation type="submission" date="2020-01" db="EMBL/GenBank/DDBJ databases">
        <title>'Steroidobacter agaridevorans' sp. nov., agar-degrading bacteria isolated from rhizosphere soils.</title>
        <authorList>
            <person name="Ikenaga M."/>
            <person name="Kataoka M."/>
            <person name="Murouchi A."/>
            <person name="Katsuragi S."/>
            <person name="Sakai M."/>
        </authorList>
    </citation>
    <scope>NUCLEOTIDE SEQUENCE [LARGE SCALE GENOMIC DNA]</scope>
    <source>
        <strain evidence="2">YU21-B</strain>
    </source>
</reference>
<organism evidence="1 2">
    <name type="scientific">Steroidobacter agaridevorans</name>
    <dbReference type="NCBI Taxonomy" id="2695856"/>
    <lineage>
        <taxon>Bacteria</taxon>
        <taxon>Pseudomonadati</taxon>
        <taxon>Pseudomonadota</taxon>
        <taxon>Gammaproteobacteria</taxon>
        <taxon>Steroidobacterales</taxon>
        <taxon>Steroidobacteraceae</taxon>
        <taxon>Steroidobacter</taxon>
    </lineage>
</organism>
<sequence length="109" mass="12201">MGHLIELNDTLKLKRGAGFPAELRVGGVYDFSIAGRRLYNLKPTRVFLVEEIDGRWNVVGHAMILRQTIDAVTDRTSGQFEVSQLYPPEYSQLVNRFDAPAGKGYSSDV</sequence>
<dbReference type="AlphaFoldDB" id="A0A829YLH1"/>
<evidence type="ECO:0000313" key="2">
    <source>
        <dbReference type="Proteomes" id="UP000445000"/>
    </source>
</evidence>
<name>A0A829YLH1_9GAMM</name>
<dbReference type="RefSeq" id="WP_161815716.1">
    <property type="nucleotide sequence ID" value="NZ_BLJN01000008.1"/>
</dbReference>
<protein>
    <submittedName>
        <fullName evidence="1">Uncharacterized protein</fullName>
    </submittedName>
</protein>
<dbReference type="Proteomes" id="UP000445000">
    <property type="component" value="Unassembled WGS sequence"/>
</dbReference>
<gene>
    <name evidence="1" type="ORF">GCM10011487_61000</name>
</gene>
<proteinExistence type="predicted"/>
<accession>A0A829YLH1</accession>
<evidence type="ECO:0000313" key="1">
    <source>
        <dbReference type="EMBL" id="GFE84100.1"/>
    </source>
</evidence>
<comment type="caution">
    <text evidence="1">The sequence shown here is derived from an EMBL/GenBank/DDBJ whole genome shotgun (WGS) entry which is preliminary data.</text>
</comment>